<evidence type="ECO:0000256" key="1">
    <source>
        <dbReference type="SAM" id="Phobius"/>
    </source>
</evidence>
<name>A0A2T1NKN1_9FLAO</name>
<keyword evidence="1" id="KW-1133">Transmembrane helix</keyword>
<reference evidence="2 3" key="1">
    <citation type="submission" date="2018-03" db="EMBL/GenBank/DDBJ databases">
        <title>Mesoflavibacter sp. HG37 and Mesoflavibacter sp. HG96 sp.nov., two marine bacteria isolated from seawater of Western Pacific Ocean.</title>
        <authorList>
            <person name="Cheng H."/>
            <person name="Wu Y.-H."/>
            <person name="Guo L.-L."/>
            <person name="Xu X.-W."/>
        </authorList>
    </citation>
    <scope>NUCLEOTIDE SEQUENCE [LARGE SCALE GENOMIC DNA]</scope>
    <source>
        <strain evidence="2 3">KCTC 42117</strain>
    </source>
</reference>
<dbReference type="AlphaFoldDB" id="A0A2T1NKN1"/>
<gene>
    <name evidence="2" type="ORF">C7H61_02595</name>
</gene>
<comment type="caution">
    <text evidence="2">The sequence shown here is derived from an EMBL/GenBank/DDBJ whole genome shotgun (WGS) entry which is preliminary data.</text>
</comment>
<accession>A0A2T1NKN1</accession>
<organism evidence="2 3">
    <name type="scientific">Mesoflavibacter zeaxanthinifaciens subsp. sabulilitoris</name>
    <dbReference type="NCBI Taxonomy" id="1520893"/>
    <lineage>
        <taxon>Bacteria</taxon>
        <taxon>Pseudomonadati</taxon>
        <taxon>Bacteroidota</taxon>
        <taxon>Flavobacteriia</taxon>
        <taxon>Flavobacteriales</taxon>
        <taxon>Flavobacteriaceae</taxon>
        <taxon>Mesoflavibacter</taxon>
    </lineage>
</organism>
<dbReference type="EMBL" id="PXOT01000015">
    <property type="protein sequence ID" value="PSG93420.1"/>
    <property type="molecule type" value="Genomic_DNA"/>
</dbReference>
<evidence type="ECO:0000313" key="3">
    <source>
        <dbReference type="Proteomes" id="UP000238430"/>
    </source>
</evidence>
<keyword evidence="1" id="KW-0812">Transmembrane</keyword>
<feature type="transmembrane region" description="Helical" evidence="1">
    <location>
        <begin position="5"/>
        <end position="23"/>
    </location>
</feature>
<evidence type="ECO:0000313" key="2">
    <source>
        <dbReference type="EMBL" id="PSG93420.1"/>
    </source>
</evidence>
<dbReference type="RefSeq" id="WP_106676847.1">
    <property type="nucleotide sequence ID" value="NZ_JACHWV010000001.1"/>
</dbReference>
<keyword evidence="1" id="KW-0472">Membrane</keyword>
<proteinExistence type="predicted"/>
<dbReference type="Proteomes" id="UP000238430">
    <property type="component" value="Unassembled WGS sequence"/>
</dbReference>
<keyword evidence="3" id="KW-1185">Reference proteome</keyword>
<sequence length="60" mass="6966">MKKLIIINAIIWATVILVSAILFKDNDNWDIFFILIISLSTITNGLLNRQFCKQKQCKIK</sequence>
<protein>
    <submittedName>
        <fullName evidence="2">Uncharacterized protein</fullName>
    </submittedName>
</protein>
<feature type="transmembrane region" description="Helical" evidence="1">
    <location>
        <begin position="29"/>
        <end position="47"/>
    </location>
</feature>